<dbReference type="AlphaFoldDB" id="A0A1H1HSH7"/>
<accession>A0A1H1HSH7</accession>
<protein>
    <submittedName>
        <fullName evidence="1">Uncharacterized protein</fullName>
    </submittedName>
</protein>
<gene>
    <name evidence="1" type="ORF">SAMN04489842_2988</name>
</gene>
<sequence>MNSNSRHLPPDILPPGWSESALSDGELAYRHARLPLELVADRTMADNCHPGLGLGCCWELRYRYPIGDQSVSETIGRVSTRTAAIDGLLECMRSVHEAVESLDDPMDVRNVLERIPLSSLVPDGSPGCGGI</sequence>
<dbReference type="OrthoDB" id="270718at2157"/>
<dbReference type="Proteomes" id="UP000198848">
    <property type="component" value="Unassembled WGS sequence"/>
</dbReference>
<keyword evidence="2" id="KW-1185">Reference proteome</keyword>
<proteinExistence type="predicted"/>
<reference evidence="2" key="1">
    <citation type="submission" date="2016-10" db="EMBL/GenBank/DDBJ databases">
        <authorList>
            <person name="Varghese N."/>
            <person name="Submissions S."/>
        </authorList>
    </citation>
    <scope>NUCLEOTIDE SEQUENCE [LARGE SCALE GENOMIC DNA]</scope>
    <source>
        <strain evidence="2">DSM 24767</strain>
    </source>
</reference>
<dbReference type="RefSeq" id="WP_090383409.1">
    <property type="nucleotide sequence ID" value="NZ_FNLC01000003.1"/>
</dbReference>
<evidence type="ECO:0000313" key="2">
    <source>
        <dbReference type="Proteomes" id="UP000198848"/>
    </source>
</evidence>
<organism evidence="1 2">
    <name type="scientific">Natronobacterium texcoconense</name>
    <dbReference type="NCBI Taxonomy" id="1095778"/>
    <lineage>
        <taxon>Archaea</taxon>
        <taxon>Methanobacteriati</taxon>
        <taxon>Methanobacteriota</taxon>
        <taxon>Stenosarchaea group</taxon>
        <taxon>Halobacteria</taxon>
        <taxon>Halobacteriales</taxon>
        <taxon>Natrialbaceae</taxon>
        <taxon>Natronobacterium</taxon>
    </lineage>
</organism>
<dbReference type="EMBL" id="FNLC01000003">
    <property type="protein sequence ID" value="SDR28078.1"/>
    <property type="molecule type" value="Genomic_DNA"/>
</dbReference>
<name>A0A1H1HSH7_NATTX</name>
<evidence type="ECO:0000313" key="1">
    <source>
        <dbReference type="EMBL" id="SDR28078.1"/>
    </source>
</evidence>